<organism evidence="1">
    <name type="scientific">Arundo donax</name>
    <name type="common">Giant reed</name>
    <name type="synonym">Donax arundinaceus</name>
    <dbReference type="NCBI Taxonomy" id="35708"/>
    <lineage>
        <taxon>Eukaryota</taxon>
        <taxon>Viridiplantae</taxon>
        <taxon>Streptophyta</taxon>
        <taxon>Embryophyta</taxon>
        <taxon>Tracheophyta</taxon>
        <taxon>Spermatophyta</taxon>
        <taxon>Magnoliopsida</taxon>
        <taxon>Liliopsida</taxon>
        <taxon>Poales</taxon>
        <taxon>Poaceae</taxon>
        <taxon>PACMAD clade</taxon>
        <taxon>Arundinoideae</taxon>
        <taxon>Arundineae</taxon>
        <taxon>Arundo</taxon>
    </lineage>
</organism>
<proteinExistence type="predicted"/>
<reference evidence="1" key="2">
    <citation type="journal article" date="2015" name="Data Brief">
        <title>Shoot transcriptome of the giant reed, Arundo donax.</title>
        <authorList>
            <person name="Barrero R.A."/>
            <person name="Guerrero F.D."/>
            <person name="Moolhuijzen P."/>
            <person name="Goolsby J.A."/>
            <person name="Tidwell J."/>
            <person name="Bellgard S.E."/>
            <person name="Bellgard M.I."/>
        </authorList>
    </citation>
    <scope>NUCLEOTIDE SEQUENCE</scope>
    <source>
        <tissue evidence="1">Shoot tissue taken approximately 20 cm above the soil surface</tissue>
    </source>
</reference>
<evidence type="ECO:0000313" key="1">
    <source>
        <dbReference type="EMBL" id="JAE36877.1"/>
    </source>
</evidence>
<name>A0A0A9HJE3_ARUDO</name>
<accession>A0A0A9HJE3</accession>
<reference evidence="1" key="1">
    <citation type="submission" date="2014-09" db="EMBL/GenBank/DDBJ databases">
        <authorList>
            <person name="Magalhaes I.L.F."/>
            <person name="Oliveira U."/>
            <person name="Santos F.R."/>
            <person name="Vidigal T.H.D.A."/>
            <person name="Brescovit A.D."/>
            <person name="Santos A.J."/>
        </authorList>
    </citation>
    <scope>NUCLEOTIDE SEQUENCE</scope>
    <source>
        <tissue evidence="1">Shoot tissue taken approximately 20 cm above the soil surface</tissue>
    </source>
</reference>
<dbReference type="AlphaFoldDB" id="A0A0A9HJE3"/>
<dbReference type="EMBL" id="GBRH01161019">
    <property type="protein sequence ID" value="JAE36877.1"/>
    <property type="molecule type" value="Transcribed_RNA"/>
</dbReference>
<protein>
    <submittedName>
        <fullName evidence="1">Uncharacterized protein</fullName>
    </submittedName>
</protein>
<sequence length="54" mass="6165">MCIPLIHKTDAASVLHRHGCWCQCGVGFSNSFWDTPNTTWNRTWVCGCPTRQKI</sequence>